<proteinExistence type="predicted"/>
<accession>A0A392SSQ5</accession>
<keyword evidence="3" id="KW-1185">Reference proteome</keyword>
<dbReference type="AlphaFoldDB" id="A0A392SSQ5"/>
<keyword evidence="1" id="KW-0812">Transmembrane</keyword>
<sequence length="78" mass="9087">MIPLHFLFINGINYYSFNGRTRWLYLALILGNFYNLHTIAMLFLLIVPPHSLKDIKHDLLSIGPEHQLPSLNINERSP</sequence>
<evidence type="ECO:0000256" key="1">
    <source>
        <dbReference type="SAM" id="Phobius"/>
    </source>
</evidence>
<keyword evidence="1" id="KW-0472">Membrane</keyword>
<name>A0A392SSQ5_9FABA</name>
<keyword evidence="1" id="KW-1133">Transmembrane helix</keyword>
<protein>
    <submittedName>
        <fullName evidence="2">Uncharacterized protein</fullName>
    </submittedName>
</protein>
<feature type="transmembrane region" description="Helical" evidence="1">
    <location>
        <begin position="23"/>
        <end position="47"/>
    </location>
</feature>
<evidence type="ECO:0000313" key="2">
    <source>
        <dbReference type="EMBL" id="MCI51462.1"/>
    </source>
</evidence>
<dbReference type="EMBL" id="LXQA010432190">
    <property type="protein sequence ID" value="MCI51462.1"/>
    <property type="molecule type" value="Genomic_DNA"/>
</dbReference>
<evidence type="ECO:0000313" key="3">
    <source>
        <dbReference type="Proteomes" id="UP000265520"/>
    </source>
</evidence>
<reference evidence="2 3" key="1">
    <citation type="journal article" date="2018" name="Front. Plant Sci.">
        <title>Red Clover (Trifolium pratense) and Zigzag Clover (T. medium) - A Picture of Genomic Similarities and Differences.</title>
        <authorList>
            <person name="Dluhosova J."/>
            <person name="Istvanek J."/>
            <person name="Nedelnik J."/>
            <person name="Repkova J."/>
        </authorList>
    </citation>
    <scope>NUCLEOTIDE SEQUENCE [LARGE SCALE GENOMIC DNA]</scope>
    <source>
        <strain evidence="3">cv. 10/8</strain>
        <tissue evidence="2">Leaf</tissue>
    </source>
</reference>
<organism evidence="2 3">
    <name type="scientific">Trifolium medium</name>
    <dbReference type="NCBI Taxonomy" id="97028"/>
    <lineage>
        <taxon>Eukaryota</taxon>
        <taxon>Viridiplantae</taxon>
        <taxon>Streptophyta</taxon>
        <taxon>Embryophyta</taxon>
        <taxon>Tracheophyta</taxon>
        <taxon>Spermatophyta</taxon>
        <taxon>Magnoliopsida</taxon>
        <taxon>eudicotyledons</taxon>
        <taxon>Gunneridae</taxon>
        <taxon>Pentapetalae</taxon>
        <taxon>rosids</taxon>
        <taxon>fabids</taxon>
        <taxon>Fabales</taxon>
        <taxon>Fabaceae</taxon>
        <taxon>Papilionoideae</taxon>
        <taxon>50 kb inversion clade</taxon>
        <taxon>NPAAA clade</taxon>
        <taxon>Hologalegina</taxon>
        <taxon>IRL clade</taxon>
        <taxon>Trifolieae</taxon>
        <taxon>Trifolium</taxon>
    </lineage>
</organism>
<dbReference type="Proteomes" id="UP000265520">
    <property type="component" value="Unassembled WGS sequence"/>
</dbReference>
<comment type="caution">
    <text evidence="2">The sequence shown here is derived from an EMBL/GenBank/DDBJ whole genome shotgun (WGS) entry which is preliminary data.</text>
</comment>
<feature type="non-terminal residue" evidence="2">
    <location>
        <position position="78"/>
    </location>
</feature>